<protein>
    <submittedName>
        <fullName evidence="1">Uncharacterized protein</fullName>
    </submittedName>
</protein>
<organism evidence="1 2">
    <name type="scientific">Dickeya dadantii (strain 3937)</name>
    <name type="common">Erwinia chrysanthemi (strain 3937)</name>
    <dbReference type="NCBI Taxonomy" id="198628"/>
    <lineage>
        <taxon>Bacteria</taxon>
        <taxon>Pseudomonadati</taxon>
        <taxon>Pseudomonadota</taxon>
        <taxon>Gammaproteobacteria</taxon>
        <taxon>Enterobacterales</taxon>
        <taxon>Pectobacteriaceae</taxon>
        <taxon>Dickeya</taxon>
    </lineage>
</organism>
<evidence type="ECO:0000313" key="1">
    <source>
        <dbReference type="EMBL" id="ADM99378.1"/>
    </source>
</evidence>
<proteinExistence type="predicted"/>
<reference evidence="1 2" key="1">
    <citation type="journal article" date="2011" name="J. Bacteriol.">
        <title>Genome sequence of the plant-pathogenic bacterium Dickeya dadantii 3937.</title>
        <authorList>
            <person name="Glasner J.D."/>
            <person name="Yang C.H."/>
            <person name="Reverchon S."/>
            <person name="Hugouvieux-Cotte-Pattat N."/>
            <person name="Condemine G."/>
            <person name="Bohin J.P."/>
            <person name="Van Gijsegem F."/>
            <person name="Yang S."/>
            <person name="Franza T."/>
            <person name="Expert D."/>
            <person name="Plunkett G. III"/>
            <person name="San Francisco M.J."/>
            <person name="Charkowski A.O."/>
            <person name="Py B."/>
            <person name="Bell K."/>
            <person name="Rauscher L."/>
            <person name="Rodriguez-Palenzuela P."/>
            <person name="Toussaint A."/>
            <person name="Holeva M.C."/>
            <person name="He S.Y."/>
            <person name="Douet V."/>
            <person name="Boccara M."/>
            <person name="Blanco C."/>
            <person name="Toth I."/>
            <person name="Anderson B.D."/>
            <person name="Biehl B.S."/>
            <person name="Mau B."/>
            <person name="Flynn S.M."/>
            <person name="Barras F."/>
            <person name="Lindeberg M."/>
            <person name="Birch P.R."/>
            <person name="Tsuyumu S."/>
            <person name="Shi X."/>
            <person name="Hibbing M."/>
            <person name="Yap M.N."/>
            <person name="Carpentier M."/>
            <person name="Dassa E."/>
            <person name="Umehara M."/>
            <person name="Kim J.F."/>
            <person name="Rusch M."/>
            <person name="Soni P."/>
            <person name="Mayhew G.F."/>
            <person name="Fouts D.E."/>
            <person name="Gill S.R."/>
            <person name="Blattner F.R."/>
            <person name="Keen N.T."/>
            <person name="Perna N.T."/>
        </authorList>
    </citation>
    <scope>NUCLEOTIDE SEQUENCE [LARGE SCALE GENOMIC DNA]</scope>
    <source>
        <strain evidence="1 2">3937</strain>
    </source>
</reference>
<accession>E0SM43</accession>
<name>E0SM43_DICD3</name>
<dbReference type="AlphaFoldDB" id="E0SM43"/>
<gene>
    <name evidence="1" type="ordered locus">Dda3937_02413</name>
</gene>
<sequence length="72" mass="8666">MHQAIRTRYMSWIRLKALSNITQVNDRQSRSQQPFSPTIFINRKMLSVTIELTSMQHHVIWNYFSFTHHTCT</sequence>
<dbReference type="KEGG" id="ddd:Dda3937_02413"/>
<keyword evidence="2" id="KW-1185">Reference proteome</keyword>
<dbReference type="Proteomes" id="UP000006859">
    <property type="component" value="Chromosome"/>
</dbReference>
<dbReference type="HOGENOM" id="CLU_2715898_0_0_6"/>
<dbReference type="EMBL" id="CP002038">
    <property type="protein sequence ID" value="ADM99378.1"/>
    <property type="molecule type" value="Genomic_DNA"/>
</dbReference>
<evidence type="ECO:0000313" key="2">
    <source>
        <dbReference type="Proteomes" id="UP000006859"/>
    </source>
</evidence>